<dbReference type="EMBL" id="CAEQ01001170">
    <property type="protein sequence ID" value="CCD13506.1"/>
    <property type="molecule type" value="Genomic_DNA"/>
</dbReference>
<sequence>MKRGVGIYRRTQPREFTRLLGMVQQTVSSDEMPKTLLPAIFRMNDMVKPAIADRQSLIVHPKKQDHQPFSDNFVVVSKSSCLHKPLSNNVALYVAGNGTQSHASCTQRAERPLVATLRNRTEKNGLTRGIFSSHRDLGRAQ</sequence>
<evidence type="ECO:0000313" key="1">
    <source>
        <dbReference type="EMBL" id="CCD13506.1"/>
    </source>
</evidence>
<name>F9W8H4_TRYCI</name>
<organism evidence="1 2">
    <name type="scientific">Trypanosoma congolense (strain IL3000)</name>
    <dbReference type="NCBI Taxonomy" id="1068625"/>
    <lineage>
        <taxon>Eukaryota</taxon>
        <taxon>Discoba</taxon>
        <taxon>Euglenozoa</taxon>
        <taxon>Kinetoplastea</taxon>
        <taxon>Metakinetoplastina</taxon>
        <taxon>Trypanosomatida</taxon>
        <taxon>Trypanosomatidae</taxon>
        <taxon>Trypanosoma</taxon>
        <taxon>Nannomonas</taxon>
    </lineage>
</organism>
<reference evidence="2" key="1">
    <citation type="submission" date="2011-07" db="EMBL/GenBank/DDBJ databases">
        <title>Divergent evolution of antigenic variation in African trypanosomes.</title>
        <authorList>
            <person name="Jackson A.P."/>
            <person name="Berry A."/>
            <person name="Allison H.C."/>
            <person name="Burton P."/>
            <person name="Anderson J."/>
            <person name="Aslett M."/>
            <person name="Brown R."/>
            <person name="Corton N."/>
            <person name="Harris D."/>
            <person name="Hauser H."/>
            <person name="Gamble J."/>
            <person name="Gilderthorp R."/>
            <person name="McQuillan J."/>
            <person name="Quail M.A."/>
            <person name="Sanders M."/>
            <person name="Van Tonder A."/>
            <person name="Ginger M.L."/>
            <person name="Donelson J.E."/>
            <person name="Field M.C."/>
            <person name="Barry J.D."/>
            <person name="Berriman M."/>
            <person name="Hertz-Fowler C."/>
        </authorList>
    </citation>
    <scope>NUCLEOTIDE SEQUENCE [LARGE SCALE GENOMIC DNA]</scope>
    <source>
        <strain evidence="2">IL3000</strain>
    </source>
</reference>
<reference evidence="1 2" key="2">
    <citation type="journal article" date="2012" name="Proc. Natl. Acad. Sci. U.S.A.">
        <title>Antigenic diversity is generated by distinct evolutionary mechanisms in African trypanosome species.</title>
        <authorList>
            <person name="Jackson A.P."/>
            <person name="Berry A."/>
            <person name="Aslett M."/>
            <person name="Allison H.C."/>
            <person name="Burton P."/>
            <person name="Vavrova-Anderson J."/>
            <person name="Brown R."/>
            <person name="Browne H."/>
            <person name="Corton N."/>
            <person name="Hauser H."/>
            <person name="Gamble J."/>
            <person name="Gilderthorp R."/>
            <person name="Marcello L."/>
            <person name="McQuillan J."/>
            <person name="Otto T.D."/>
            <person name="Quail M.A."/>
            <person name="Sanders M.J."/>
            <person name="van Tonder A."/>
            <person name="Ginger M.L."/>
            <person name="Field M.C."/>
            <person name="Barry J.D."/>
            <person name="Hertz-Fowler C."/>
            <person name="Berriman M."/>
        </authorList>
    </citation>
    <scope>NUCLEOTIDE SEQUENCE [LARGE SCALE GENOMIC DNA]</scope>
    <source>
        <strain evidence="1 2">IL3000</strain>
    </source>
</reference>
<protein>
    <submittedName>
        <fullName evidence="1">Uncharacterized protein</fullName>
    </submittedName>
</protein>
<comment type="caution">
    <text evidence="1">The sequence shown here is derived from an EMBL/GenBank/DDBJ whole genome shotgun (WGS) entry which is preliminary data.</text>
</comment>
<proteinExistence type="predicted"/>
<dbReference type="Proteomes" id="UP000000702">
    <property type="component" value="Unassembled WGS sequence"/>
</dbReference>
<keyword evidence="2" id="KW-1185">Reference proteome</keyword>
<evidence type="ECO:0000313" key="2">
    <source>
        <dbReference type="Proteomes" id="UP000000702"/>
    </source>
</evidence>
<gene>
    <name evidence="1" type="ORF">TCIL3000_0_42520</name>
</gene>
<accession>F9W8H4</accession>
<dbReference type="AlphaFoldDB" id="F9W8H4"/>